<evidence type="ECO:0000313" key="2">
    <source>
        <dbReference type="Proteomes" id="UP000191056"/>
    </source>
</evidence>
<dbReference type="STRING" id="225345.CLCHR_45990"/>
<dbReference type="AlphaFoldDB" id="A0A1V4I886"/>
<dbReference type="Proteomes" id="UP000191056">
    <property type="component" value="Unassembled WGS sequence"/>
</dbReference>
<keyword evidence="2" id="KW-1185">Reference proteome</keyword>
<dbReference type="OrthoDB" id="856045at2"/>
<accession>A0A1V4I886</accession>
<dbReference type="EMBL" id="MZGT01000114">
    <property type="protein sequence ID" value="OPJ56119.1"/>
    <property type="molecule type" value="Genomic_DNA"/>
</dbReference>
<name>A0A1V4I886_9CLOT</name>
<dbReference type="RefSeq" id="WP_079442204.1">
    <property type="nucleotide sequence ID" value="NZ_MZGT01000114.1"/>
</dbReference>
<organism evidence="1 2">
    <name type="scientific">Clostridium chromiireducens</name>
    <dbReference type="NCBI Taxonomy" id="225345"/>
    <lineage>
        <taxon>Bacteria</taxon>
        <taxon>Bacillati</taxon>
        <taxon>Bacillota</taxon>
        <taxon>Clostridia</taxon>
        <taxon>Eubacteriales</taxon>
        <taxon>Clostridiaceae</taxon>
        <taxon>Clostridium</taxon>
    </lineage>
</organism>
<gene>
    <name evidence="1" type="ORF">CLCHR_45990</name>
</gene>
<protein>
    <submittedName>
        <fullName evidence="1">Uncharacterized protein</fullName>
    </submittedName>
</protein>
<reference evidence="1 2" key="1">
    <citation type="submission" date="2017-03" db="EMBL/GenBank/DDBJ databases">
        <title>Genome sequence of Clostridium chromiireducens DSM 23318.</title>
        <authorList>
            <person name="Poehlein A."/>
            <person name="Daniel R."/>
        </authorList>
    </citation>
    <scope>NUCLEOTIDE SEQUENCE [LARGE SCALE GENOMIC DNA]</scope>
    <source>
        <strain evidence="1 2">DSM 23318</strain>
    </source>
</reference>
<proteinExistence type="predicted"/>
<comment type="caution">
    <text evidence="1">The sequence shown here is derived from an EMBL/GenBank/DDBJ whole genome shotgun (WGS) entry which is preliminary data.</text>
</comment>
<evidence type="ECO:0000313" key="1">
    <source>
        <dbReference type="EMBL" id="OPJ56119.1"/>
    </source>
</evidence>
<sequence>MTINEITSYSNAEQLINEYGSDGVIIDLIYFNEEEKENVCNWLKSINDNRILVVVPNKESSSDISKDLSRYKSILYLKTDLEFLKEDKAIESQLDLLYEDIVNKITNYLNKNYELTRNNCSIYTNSKQYKFIKPIELSNLLSEICKNNFYNTPKINNELINKSNISSPIQKARDTIVHMLLCGSYKKFDYTKNSPECTLFRATIKNQFLLDNNKTNHVIVNEIYNFIKDAEKEEICFDKLYQILISNEKGIGARKGILPIYLAFVLKDYKEESILYLKSGRSKKEMNLEYSILTNINNHPEKYLLKIEKGTVEKTKYTNELSDIYLPYLNLNSDNKFINIVKGMQAWLQSLSILTQNYKEDVTDGTVLSSDIRRLRKDIMRYEMNYREFLFHEMKSILGTDSYEECIYKLKEIKKKLDSYDNKVKEYVINKTSEVINASYKGSLSSNLRAWYIDIEEDKKTHLYNGTTNEFLKLLEKIGNNDEENINRLARVMTGLSIEDWNDTTIDVYFETLNNCKKLIDNYEIAESNASGSLIRILIDDEDDKEIEKTFNRAEVSSIGSVLLNAIDETIEEFGDSIDDNEKRNILMRILERYI</sequence>